<keyword evidence="10" id="KW-0804">Transcription</keyword>
<evidence type="ECO:0000256" key="1">
    <source>
        <dbReference type="ARBA" id="ARBA00001936"/>
    </source>
</evidence>
<evidence type="ECO:0000256" key="11">
    <source>
        <dbReference type="ARBA" id="ARBA00023242"/>
    </source>
</evidence>
<dbReference type="InterPro" id="IPR023214">
    <property type="entry name" value="HAD_sf"/>
</dbReference>
<evidence type="ECO:0000256" key="6">
    <source>
        <dbReference type="ARBA" id="ARBA00022723"/>
    </source>
</evidence>
<dbReference type="InterPro" id="IPR011947">
    <property type="entry name" value="FCP1_euk"/>
</dbReference>
<dbReference type="GO" id="GO:0003723">
    <property type="term" value="F:RNA binding"/>
    <property type="evidence" value="ECO:0007669"/>
    <property type="project" value="UniProtKB-KW"/>
</dbReference>
<comment type="cofactor">
    <cofactor evidence="2">
        <name>Co(2+)</name>
        <dbReference type="ChEBI" id="CHEBI:48828"/>
    </cofactor>
</comment>
<comment type="caution">
    <text evidence="19">The sequence shown here is derived from an EMBL/GenBank/DDBJ whole genome shotgun (WGS) entry which is preliminary data.</text>
</comment>
<dbReference type="Pfam" id="PF03031">
    <property type="entry name" value="NIF"/>
    <property type="match status" value="1"/>
</dbReference>
<evidence type="ECO:0000259" key="18">
    <source>
        <dbReference type="PROSITE" id="PS50969"/>
    </source>
</evidence>
<dbReference type="GO" id="GO:0046872">
    <property type="term" value="F:metal ion binding"/>
    <property type="evidence" value="ECO:0007669"/>
    <property type="project" value="UniProtKB-KW"/>
</dbReference>
<dbReference type="FunFam" id="3.40.50.10190:FF:000014">
    <property type="entry name" value="RNA polymerase II C-terminal domain phosphatase-like 3"/>
    <property type="match status" value="1"/>
</dbReference>
<comment type="subunit">
    <text evidence="14">Interacts with RAP74.</text>
</comment>
<keyword evidence="8" id="KW-0694">RNA-binding</keyword>
<comment type="cofactor">
    <cofactor evidence="1">
        <name>Mn(2+)</name>
        <dbReference type="ChEBI" id="CHEBI:29035"/>
    </cofactor>
</comment>
<dbReference type="PROSITE" id="PS50172">
    <property type="entry name" value="BRCT"/>
    <property type="match status" value="1"/>
</dbReference>
<keyword evidence="6" id="KW-0479">Metal-binding</keyword>
<proteinExistence type="predicted"/>
<dbReference type="SUPFAM" id="SSF56784">
    <property type="entry name" value="HAD-like"/>
    <property type="match status" value="1"/>
</dbReference>
<dbReference type="InterPro" id="IPR004274">
    <property type="entry name" value="FCP1_dom"/>
</dbReference>
<dbReference type="GO" id="GO:0008420">
    <property type="term" value="F:RNA polymerase II CTD heptapeptide repeat phosphatase activity"/>
    <property type="evidence" value="ECO:0007669"/>
    <property type="project" value="UniProtKB-UniRule"/>
</dbReference>
<dbReference type="PANTHER" id="PTHR23081">
    <property type="entry name" value="RNA POLYMERASE II CTD PHOSPHATASE"/>
    <property type="match status" value="1"/>
</dbReference>
<evidence type="ECO:0000256" key="15">
    <source>
        <dbReference type="RuleBase" id="RU366066"/>
    </source>
</evidence>
<dbReference type="SMART" id="SM00292">
    <property type="entry name" value="BRCT"/>
    <property type="match status" value="1"/>
</dbReference>
<dbReference type="InterPro" id="IPR036420">
    <property type="entry name" value="BRCT_dom_sf"/>
</dbReference>
<feature type="region of interest" description="Disordered" evidence="16">
    <location>
        <begin position="1"/>
        <end position="62"/>
    </location>
</feature>
<dbReference type="PROSITE" id="PS50969">
    <property type="entry name" value="FCP1"/>
    <property type="match status" value="1"/>
</dbReference>
<evidence type="ECO:0000256" key="3">
    <source>
        <dbReference type="ARBA" id="ARBA00001946"/>
    </source>
</evidence>
<dbReference type="STRING" id="210143.A0A1R3JEY3"/>
<evidence type="ECO:0000256" key="16">
    <source>
        <dbReference type="SAM" id="MobiDB-lite"/>
    </source>
</evidence>
<dbReference type="Proteomes" id="UP000188268">
    <property type="component" value="Unassembled WGS sequence"/>
</dbReference>
<dbReference type="Gene3D" id="3.40.50.1000">
    <property type="entry name" value="HAD superfamily/HAD-like"/>
    <property type="match status" value="1"/>
</dbReference>
<keyword evidence="11 15" id="KW-0539">Nucleus</keyword>
<protein>
    <recommendedName>
        <fullName evidence="15">RNA polymerase II C-terminal domain phosphatase-like</fullName>
        <ecNumber evidence="15">3.1.3.16</ecNumber>
    </recommendedName>
</protein>
<evidence type="ECO:0000313" key="19">
    <source>
        <dbReference type="EMBL" id="OMO93357.1"/>
    </source>
</evidence>
<comment type="cofactor">
    <cofactor evidence="3">
        <name>Mg(2+)</name>
        <dbReference type="ChEBI" id="CHEBI:18420"/>
    </cofactor>
</comment>
<dbReference type="CDD" id="cd07521">
    <property type="entry name" value="HAD_FCP1-like"/>
    <property type="match status" value="1"/>
</dbReference>
<comment type="function">
    <text evidence="15">This promotes the activity of RNA polymerase II.</text>
</comment>
<name>A0A1R3JEY3_COCAP</name>
<reference evidence="19 20" key="1">
    <citation type="submission" date="2013-09" db="EMBL/GenBank/DDBJ databases">
        <title>Corchorus capsularis genome sequencing.</title>
        <authorList>
            <person name="Alam M."/>
            <person name="Haque M.S."/>
            <person name="Islam M.S."/>
            <person name="Emdad E.M."/>
            <person name="Islam M.M."/>
            <person name="Ahmed B."/>
            <person name="Halim A."/>
            <person name="Hossen Q.M.M."/>
            <person name="Hossain M.Z."/>
            <person name="Ahmed R."/>
            <person name="Khan M.M."/>
            <person name="Islam R."/>
            <person name="Rashid M.M."/>
            <person name="Khan S.A."/>
            <person name="Rahman M.S."/>
            <person name="Alam M."/>
        </authorList>
    </citation>
    <scope>NUCLEOTIDE SEQUENCE [LARGE SCALE GENOMIC DNA]</scope>
    <source>
        <strain evidence="20">cv. CVL-1</strain>
        <tissue evidence="19">Whole seedling</tissue>
    </source>
</reference>
<evidence type="ECO:0000256" key="7">
    <source>
        <dbReference type="ARBA" id="ARBA00022801"/>
    </source>
</evidence>
<dbReference type="CDD" id="cd17729">
    <property type="entry name" value="BRCT_CTDP1"/>
    <property type="match status" value="1"/>
</dbReference>
<dbReference type="AlphaFoldDB" id="A0A1R3JEY3"/>
<comment type="catalytic activity">
    <reaction evidence="13 15">
        <text>O-phospho-L-threonyl-[protein] + H2O = L-threonyl-[protein] + phosphate</text>
        <dbReference type="Rhea" id="RHEA:47004"/>
        <dbReference type="Rhea" id="RHEA-COMP:11060"/>
        <dbReference type="Rhea" id="RHEA-COMP:11605"/>
        <dbReference type="ChEBI" id="CHEBI:15377"/>
        <dbReference type="ChEBI" id="CHEBI:30013"/>
        <dbReference type="ChEBI" id="CHEBI:43474"/>
        <dbReference type="ChEBI" id="CHEBI:61977"/>
        <dbReference type="EC" id="3.1.3.16"/>
    </reaction>
</comment>
<dbReference type="GO" id="GO:0009651">
    <property type="term" value="P:response to salt stress"/>
    <property type="evidence" value="ECO:0007669"/>
    <property type="project" value="UniProtKB-ARBA"/>
</dbReference>
<evidence type="ECO:0000256" key="13">
    <source>
        <dbReference type="ARBA" id="ARBA00048336"/>
    </source>
</evidence>
<accession>A0A1R3JEY3</accession>
<dbReference type="Pfam" id="PF00533">
    <property type="entry name" value="BRCT"/>
    <property type="match status" value="1"/>
</dbReference>
<dbReference type="SUPFAM" id="SSF52113">
    <property type="entry name" value="BRCT domain"/>
    <property type="match status" value="1"/>
</dbReference>
<feature type="domain" description="BRCT" evidence="17">
    <location>
        <begin position="304"/>
        <end position="396"/>
    </location>
</feature>
<dbReference type="OMA" id="RIHELFF"/>
<keyword evidence="7 15" id="KW-0378">Hydrolase</keyword>
<organism evidence="19 20">
    <name type="scientific">Corchorus capsularis</name>
    <name type="common">Jute</name>
    <dbReference type="NCBI Taxonomy" id="210143"/>
    <lineage>
        <taxon>Eukaryota</taxon>
        <taxon>Viridiplantae</taxon>
        <taxon>Streptophyta</taxon>
        <taxon>Embryophyta</taxon>
        <taxon>Tracheophyta</taxon>
        <taxon>Spermatophyta</taxon>
        <taxon>Magnoliopsida</taxon>
        <taxon>eudicotyledons</taxon>
        <taxon>Gunneridae</taxon>
        <taxon>Pentapetalae</taxon>
        <taxon>rosids</taxon>
        <taxon>malvids</taxon>
        <taxon>Malvales</taxon>
        <taxon>Malvaceae</taxon>
        <taxon>Grewioideae</taxon>
        <taxon>Apeibeae</taxon>
        <taxon>Corchorus</taxon>
    </lineage>
</organism>
<dbReference type="PANTHER" id="PTHR23081:SF36">
    <property type="entry name" value="RNA POLYMERASE II SUBUNIT A C-TERMINAL DOMAIN PHOSPHATASE"/>
    <property type="match status" value="1"/>
</dbReference>
<evidence type="ECO:0000256" key="2">
    <source>
        <dbReference type="ARBA" id="ARBA00001941"/>
    </source>
</evidence>
<dbReference type="GO" id="GO:0005634">
    <property type="term" value="C:nucleus"/>
    <property type="evidence" value="ECO:0007669"/>
    <property type="project" value="UniProtKB-SubCell"/>
</dbReference>
<evidence type="ECO:0000256" key="8">
    <source>
        <dbReference type="ARBA" id="ARBA00022884"/>
    </source>
</evidence>
<dbReference type="InterPro" id="IPR001357">
    <property type="entry name" value="BRCT_dom"/>
</dbReference>
<evidence type="ECO:0000256" key="12">
    <source>
        <dbReference type="ARBA" id="ARBA00047761"/>
    </source>
</evidence>
<dbReference type="Gramene" id="OMO93357">
    <property type="protein sequence ID" value="OMO93357"/>
    <property type="gene ID" value="CCACVL1_06522"/>
</dbReference>
<dbReference type="InterPro" id="IPR039189">
    <property type="entry name" value="Fcp1"/>
</dbReference>
<comment type="catalytic activity">
    <reaction evidence="12 15">
        <text>O-phospho-L-seryl-[protein] + H2O = L-seryl-[protein] + phosphate</text>
        <dbReference type="Rhea" id="RHEA:20629"/>
        <dbReference type="Rhea" id="RHEA-COMP:9863"/>
        <dbReference type="Rhea" id="RHEA-COMP:11604"/>
        <dbReference type="ChEBI" id="CHEBI:15377"/>
        <dbReference type="ChEBI" id="CHEBI:29999"/>
        <dbReference type="ChEBI" id="CHEBI:43474"/>
        <dbReference type="ChEBI" id="CHEBI:83421"/>
        <dbReference type="EC" id="3.1.3.16"/>
    </reaction>
</comment>
<evidence type="ECO:0000256" key="10">
    <source>
        <dbReference type="ARBA" id="ARBA00023163"/>
    </source>
</evidence>
<dbReference type="EMBL" id="AWWV01008085">
    <property type="protein sequence ID" value="OMO93357.1"/>
    <property type="molecule type" value="Genomic_DNA"/>
</dbReference>
<evidence type="ECO:0000256" key="4">
    <source>
        <dbReference type="ARBA" id="ARBA00004123"/>
    </source>
</evidence>
<dbReference type="SMART" id="SM00577">
    <property type="entry name" value="CPDc"/>
    <property type="match status" value="1"/>
</dbReference>
<gene>
    <name evidence="19" type="ORF">CCACVL1_06522</name>
</gene>
<dbReference type="Gene3D" id="3.40.50.10190">
    <property type="entry name" value="BRCT domain"/>
    <property type="match status" value="1"/>
</dbReference>
<sequence>MSLVTESPLHSPPTSSDDDFAALLDAELEVDSSSSSPNEEEDYDNSQRNKRRKTQKLEDPEELCKKDKCRHPGSFGKMCIICGEKLGIEESGVNFGYVHKNLRLGNDEIVRLRSADMKNLLRNKKLCLVLDLDHTLLNSTELIDLTPEEEYLKAQSESDSSLFMVESLDMMTKLRPFVHEFLKETREMFEMYIYTMGDRAYALEMAKLLDPESDPKGDYFNGRVISRDDGTQKNQKGLDVIPGQESAVVILDDTESLKTDETEHNGALASVLEALKRIHHMFFEQLDDNLDVGSRDVRQVMKTVRKEVLQGCKIVFSRVFPIEFPAETHVLWKMAEELGATCSREIDASVTHVVSKDARTEKSYWAVKEHKLLVHPRWIEAANFLWQKQPEENFPVERGQAVNLEEPSLTNEGSPQIPLAAMV</sequence>
<dbReference type="EC" id="3.1.3.16" evidence="15"/>
<keyword evidence="20" id="KW-1185">Reference proteome</keyword>
<evidence type="ECO:0000256" key="5">
    <source>
        <dbReference type="ARBA" id="ARBA00022491"/>
    </source>
</evidence>
<comment type="subcellular location">
    <subcellularLocation>
        <location evidence="4 15">Nucleus</location>
    </subcellularLocation>
</comment>
<evidence type="ECO:0000256" key="14">
    <source>
        <dbReference type="ARBA" id="ARBA00063107"/>
    </source>
</evidence>
<feature type="compositionally biased region" description="Acidic residues" evidence="16">
    <location>
        <begin position="16"/>
        <end position="30"/>
    </location>
</feature>
<evidence type="ECO:0000259" key="17">
    <source>
        <dbReference type="PROSITE" id="PS50172"/>
    </source>
</evidence>
<dbReference type="NCBIfam" id="TIGR02250">
    <property type="entry name" value="FCP1_euk"/>
    <property type="match status" value="1"/>
</dbReference>
<keyword evidence="9" id="KW-0805">Transcription regulation</keyword>
<keyword evidence="5" id="KW-0678">Repressor</keyword>
<dbReference type="InterPro" id="IPR036412">
    <property type="entry name" value="HAD-like_sf"/>
</dbReference>
<feature type="domain" description="FCP1 homology" evidence="18">
    <location>
        <begin position="121"/>
        <end position="304"/>
    </location>
</feature>
<evidence type="ECO:0000313" key="20">
    <source>
        <dbReference type="Proteomes" id="UP000188268"/>
    </source>
</evidence>
<evidence type="ECO:0000256" key="9">
    <source>
        <dbReference type="ARBA" id="ARBA00023015"/>
    </source>
</evidence>
<dbReference type="OrthoDB" id="10249888at2759"/>